<accession>A0A4Y1RT93</accession>
<reference evidence="1" key="1">
    <citation type="journal article" date="2019" name="Science">
        <title>Mutation of a bHLH transcription factor allowed almond domestication.</title>
        <authorList>
            <person name="Sanchez-Perez R."/>
            <person name="Pavan S."/>
            <person name="Mazzeo R."/>
            <person name="Moldovan C."/>
            <person name="Aiese Cigliano R."/>
            <person name="Del Cueto J."/>
            <person name="Ricciardi F."/>
            <person name="Lotti C."/>
            <person name="Ricciardi L."/>
            <person name="Dicenta F."/>
            <person name="Lopez-Marques R.L."/>
            <person name="Lindberg Moller B."/>
        </authorList>
    </citation>
    <scope>NUCLEOTIDE SEQUENCE</scope>
</reference>
<dbReference type="AlphaFoldDB" id="A0A4Y1RT93"/>
<dbReference type="EMBL" id="AP019303">
    <property type="protein sequence ID" value="BBH07155.1"/>
    <property type="molecule type" value="Genomic_DNA"/>
</dbReference>
<name>A0A4Y1RT93_PRUDU</name>
<proteinExistence type="predicted"/>
<organism evidence="1">
    <name type="scientific">Prunus dulcis</name>
    <name type="common">Almond</name>
    <name type="synonym">Amygdalus dulcis</name>
    <dbReference type="NCBI Taxonomy" id="3755"/>
    <lineage>
        <taxon>Eukaryota</taxon>
        <taxon>Viridiplantae</taxon>
        <taxon>Streptophyta</taxon>
        <taxon>Embryophyta</taxon>
        <taxon>Tracheophyta</taxon>
        <taxon>Spermatophyta</taxon>
        <taxon>Magnoliopsida</taxon>
        <taxon>eudicotyledons</taxon>
        <taxon>Gunneridae</taxon>
        <taxon>Pentapetalae</taxon>
        <taxon>rosids</taxon>
        <taxon>fabids</taxon>
        <taxon>Rosales</taxon>
        <taxon>Rosaceae</taxon>
        <taxon>Amygdaloideae</taxon>
        <taxon>Amygdaleae</taxon>
        <taxon>Prunus</taxon>
    </lineage>
</organism>
<sequence>MRQLRKDNMELRKDNMELAVLSFLFKHHWISNYFIFLRLRATQVKASHLSVLGLVPLSTTSTMTNHESLVTPIGREFGYLIYYDTNMKDLKDELKQLFEMKDGVQELVNAAKRNGEVINSMFKVG</sequence>
<gene>
    <name evidence="1" type="ORF">Prudu_019010</name>
</gene>
<evidence type="ECO:0000313" key="1">
    <source>
        <dbReference type="EMBL" id="BBH07155.1"/>
    </source>
</evidence>
<protein>
    <submittedName>
        <fullName evidence="1">NB-ARC domain-containing disease resistance protein</fullName>
    </submittedName>
</protein>